<evidence type="ECO:0000313" key="2">
    <source>
        <dbReference type="EMBL" id="MCL6270015.1"/>
    </source>
</evidence>
<dbReference type="Pfam" id="PF06041">
    <property type="entry name" value="DUF924"/>
    <property type="match status" value="1"/>
</dbReference>
<accession>A0ABT0PF74</accession>
<dbReference type="Proteomes" id="UP001203338">
    <property type="component" value="Unassembled WGS sequence"/>
</dbReference>
<dbReference type="Gene3D" id="1.25.40.10">
    <property type="entry name" value="Tetratricopeptide repeat domain"/>
    <property type="match status" value="1"/>
</dbReference>
<dbReference type="EMBL" id="JAMFLX010000010">
    <property type="protein sequence ID" value="MCL6270015.1"/>
    <property type="molecule type" value="Genomic_DNA"/>
</dbReference>
<dbReference type="SUPFAM" id="SSF48452">
    <property type="entry name" value="TPR-like"/>
    <property type="match status" value="1"/>
</dbReference>
<organism evidence="2 3">
    <name type="scientific">Parendozoicomonas callyspongiae</name>
    <dbReference type="NCBI Taxonomy" id="2942213"/>
    <lineage>
        <taxon>Bacteria</taxon>
        <taxon>Pseudomonadati</taxon>
        <taxon>Pseudomonadota</taxon>
        <taxon>Gammaproteobacteria</taxon>
        <taxon>Oceanospirillales</taxon>
        <taxon>Endozoicomonadaceae</taxon>
        <taxon>Parendozoicomonas</taxon>
    </lineage>
</organism>
<keyword evidence="3" id="KW-1185">Reference proteome</keyword>
<dbReference type="InterPro" id="IPR010323">
    <property type="entry name" value="DUF924"/>
</dbReference>
<dbReference type="PANTHER" id="PTHR23004:SF7">
    <property type="entry name" value="DUF924-DOMAIN-CONTAINING PROTEIN"/>
    <property type="match status" value="1"/>
</dbReference>
<name>A0ABT0PF74_9GAMM</name>
<proteinExistence type="predicted"/>
<keyword evidence="1" id="KW-0732">Signal</keyword>
<feature type="chain" id="PRO_5046978679" evidence="1">
    <location>
        <begin position="28"/>
        <end position="230"/>
    </location>
</feature>
<dbReference type="InterPro" id="IPR011990">
    <property type="entry name" value="TPR-like_helical_dom_sf"/>
</dbReference>
<feature type="signal peptide" evidence="1">
    <location>
        <begin position="1"/>
        <end position="27"/>
    </location>
</feature>
<dbReference type="RefSeq" id="WP_249699158.1">
    <property type="nucleotide sequence ID" value="NZ_JAMFLX010000010.1"/>
</dbReference>
<evidence type="ECO:0000313" key="3">
    <source>
        <dbReference type="Proteomes" id="UP001203338"/>
    </source>
</evidence>
<sequence length="230" mass="26466">MDTAIRRPTSVILVLLSLLLTNTKGHADMPSPDYQPVLDFWFGPLHDGFPQEDRLGLWFRGKPDDDRDINSRFGNLVHNAVYGELTGWESNPKSRLALIILLDQFTRSIYRKTAAAFSSDQRAQELARDTINKGWDKELAFTERQFLYMPLMHSEQLSDQELCIRAFKQLAEDVPEGRKEYINSSVHYAVEHRDLIARFGRFPHRNKALERESTAEELEYLSSGASSYGQ</sequence>
<protein>
    <submittedName>
        <fullName evidence="2">DUF924 domain-containing protein</fullName>
    </submittedName>
</protein>
<gene>
    <name evidence="2" type="ORF">M3P05_08715</name>
</gene>
<evidence type="ECO:0000256" key="1">
    <source>
        <dbReference type="SAM" id="SignalP"/>
    </source>
</evidence>
<reference evidence="2 3" key="1">
    <citation type="submission" date="2022-05" db="EMBL/GenBank/DDBJ databases">
        <authorList>
            <person name="Park J.-S."/>
        </authorList>
    </citation>
    <scope>NUCLEOTIDE SEQUENCE [LARGE SCALE GENOMIC DNA]</scope>
    <source>
        <strain evidence="2 3">2012CJ34-2</strain>
    </source>
</reference>
<comment type="caution">
    <text evidence="2">The sequence shown here is derived from an EMBL/GenBank/DDBJ whole genome shotgun (WGS) entry which is preliminary data.</text>
</comment>
<dbReference type="PANTHER" id="PTHR23004">
    <property type="entry name" value="DOUBLECORTIN DOMAIN CONTAINING 2"/>
    <property type="match status" value="1"/>
</dbReference>
<dbReference type="Gene3D" id="1.20.58.320">
    <property type="entry name" value="TPR-like"/>
    <property type="match status" value="1"/>
</dbReference>